<dbReference type="EMBL" id="QGKX02000996">
    <property type="protein sequence ID" value="KAF3556299.1"/>
    <property type="molecule type" value="Genomic_DNA"/>
</dbReference>
<dbReference type="AlphaFoldDB" id="A0A8S9R0I2"/>
<protein>
    <submittedName>
        <fullName evidence="1">Uncharacterized protein</fullName>
    </submittedName>
</protein>
<organism evidence="1 2">
    <name type="scientific">Brassica cretica</name>
    <name type="common">Mustard</name>
    <dbReference type="NCBI Taxonomy" id="69181"/>
    <lineage>
        <taxon>Eukaryota</taxon>
        <taxon>Viridiplantae</taxon>
        <taxon>Streptophyta</taxon>
        <taxon>Embryophyta</taxon>
        <taxon>Tracheophyta</taxon>
        <taxon>Spermatophyta</taxon>
        <taxon>Magnoliopsida</taxon>
        <taxon>eudicotyledons</taxon>
        <taxon>Gunneridae</taxon>
        <taxon>Pentapetalae</taxon>
        <taxon>rosids</taxon>
        <taxon>malvids</taxon>
        <taxon>Brassicales</taxon>
        <taxon>Brassicaceae</taxon>
        <taxon>Brassiceae</taxon>
        <taxon>Brassica</taxon>
    </lineage>
</organism>
<proteinExistence type="predicted"/>
<dbReference type="Proteomes" id="UP000712600">
    <property type="component" value="Unassembled WGS sequence"/>
</dbReference>
<accession>A0A8S9R0I2</accession>
<sequence length="59" mass="6439">MPSVLDKSASCSRSYARFTEEWSVCLARESCRGDEGLSIDVTALLSVDNDARISAENIL</sequence>
<evidence type="ECO:0000313" key="1">
    <source>
        <dbReference type="EMBL" id="KAF3556299.1"/>
    </source>
</evidence>
<reference evidence="1" key="1">
    <citation type="submission" date="2019-12" db="EMBL/GenBank/DDBJ databases">
        <title>Genome sequencing and annotation of Brassica cretica.</title>
        <authorList>
            <person name="Studholme D.J."/>
            <person name="Sarris P."/>
        </authorList>
    </citation>
    <scope>NUCLEOTIDE SEQUENCE</scope>
    <source>
        <strain evidence="1">PFS-109/04</strain>
        <tissue evidence="1">Leaf</tissue>
    </source>
</reference>
<gene>
    <name evidence="1" type="ORF">F2Q69_00013086</name>
</gene>
<name>A0A8S9R0I2_BRACR</name>
<comment type="caution">
    <text evidence="1">The sequence shown here is derived from an EMBL/GenBank/DDBJ whole genome shotgun (WGS) entry which is preliminary data.</text>
</comment>
<evidence type="ECO:0000313" key="2">
    <source>
        <dbReference type="Proteomes" id="UP000712600"/>
    </source>
</evidence>